<evidence type="ECO:0000313" key="13">
    <source>
        <dbReference type="Proteomes" id="UP000261660"/>
    </source>
</evidence>
<evidence type="ECO:0000256" key="7">
    <source>
        <dbReference type="ARBA" id="ARBA00023180"/>
    </source>
</evidence>
<feature type="chain" id="PRO_5018584749" description="Fibronectin type-III domain-containing protein" evidence="10">
    <location>
        <begin position="19"/>
        <end position="819"/>
    </location>
</feature>
<keyword evidence="6" id="KW-0675">Receptor</keyword>
<keyword evidence="13" id="KW-1185">Reference proteome</keyword>
<dbReference type="InterPro" id="IPR003961">
    <property type="entry name" value="FN3_dom"/>
</dbReference>
<evidence type="ECO:0000256" key="8">
    <source>
        <dbReference type="SAM" id="MobiDB-lite"/>
    </source>
</evidence>
<reference evidence="12" key="2">
    <citation type="submission" date="2025-09" db="UniProtKB">
        <authorList>
            <consortium name="Ensembl"/>
        </authorList>
    </citation>
    <scope>IDENTIFICATION</scope>
</reference>
<keyword evidence="4 9" id="KW-1133">Transmembrane helix</keyword>
<dbReference type="PROSITE" id="PS50853">
    <property type="entry name" value="FN3"/>
    <property type="match status" value="3"/>
</dbReference>
<name>A0A3Q3G651_9LABR</name>
<dbReference type="GO" id="GO:0004896">
    <property type="term" value="F:cytokine receptor activity"/>
    <property type="evidence" value="ECO:0007669"/>
    <property type="project" value="InterPro"/>
</dbReference>
<evidence type="ECO:0000256" key="4">
    <source>
        <dbReference type="ARBA" id="ARBA00022989"/>
    </source>
</evidence>
<dbReference type="InterPro" id="IPR013783">
    <property type="entry name" value="Ig-like_fold"/>
</dbReference>
<feature type="domain" description="Fibronectin type-III" evidence="11">
    <location>
        <begin position="322"/>
        <end position="424"/>
    </location>
</feature>
<feature type="compositionally biased region" description="Low complexity" evidence="8">
    <location>
        <begin position="725"/>
        <end position="759"/>
    </location>
</feature>
<dbReference type="Ensembl" id="ENSLBET00000027716.1">
    <property type="protein sequence ID" value="ENSLBEP00000026418.1"/>
    <property type="gene ID" value="ENSLBEG00000020087.1"/>
</dbReference>
<protein>
    <recommendedName>
        <fullName evidence="11">Fibronectin type-III domain-containing protein</fullName>
    </recommendedName>
</protein>
<dbReference type="GO" id="GO:0030097">
    <property type="term" value="P:hemopoiesis"/>
    <property type="evidence" value="ECO:0007669"/>
    <property type="project" value="TreeGrafter"/>
</dbReference>
<dbReference type="CDD" id="cd00063">
    <property type="entry name" value="FN3"/>
    <property type="match status" value="3"/>
</dbReference>
<dbReference type="Gene3D" id="2.60.40.10">
    <property type="entry name" value="Immunoglobulins"/>
    <property type="match status" value="3"/>
</dbReference>
<dbReference type="InterPro" id="IPR003531">
    <property type="entry name" value="Hempt_rcpt_S_F1_CS"/>
</dbReference>
<evidence type="ECO:0000256" key="1">
    <source>
        <dbReference type="ARBA" id="ARBA00004479"/>
    </source>
</evidence>
<dbReference type="PROSITE" id="PS01355">
    <property type="entry name" value="HEMATOPO_REC_S_F1"/>
    <property type="match status" value="3"/>
</dbReference>
<evidence type="ECO:0000313" key="12">
    <source>
        <dbReference type="Ensembl" id="ENSLBEP00000026418.1"/>
    </source>
</evidence>
<accession>A0A3Q3G651</accession>
<feature type="compositionally biased region" description="Basic and acidic residues" evidence="8">
    <location>
        <begin position="779"/>
        <end position="793"/>
    </location>
</feature>
<evidence type="ECO:0000256" key="10">
    <source>
        <dbReference type="SAM" id="SignalP"/>
    </source>
</evidence>
<dbReference type="GO" id="GO:0046427">
    <property type="term" value="P:positive regulation of receptor signaling pathway via JAK-STAT"/>
    <property type="evidence" value="ECO:0007669"/>
    <property type="project" value="TreeGrafter"/>
</dbReference>
<evidence type="ECO:0000256" key="5">
    <source>
        <dbReference type="ARBA" id="ARBA00023136"/>
    </source>
</evidence>
<feature type="transmembrane region" description="Helical" evidence="9">
    <location>
        <begin position="638"/>
        <end position="658"/>
    </location>
</feature>
<keyword evidence="5 9" id="KW-0472">Membrane</keyword>
<dbReference type="GO" id="GO:0009897">
    <property type="term" value="C:external side of plasma membrane"/>
    <property type="evidence" value="ECO:0007669"/>
    <property type="project" value="TreeGrafter"/>
</dbReference>
<dbReference type="Proteomes" id="UP000261660">
    <property type="component" value="Unplaced"/>
</dbReference>
<keyword evidence="3 10" id="KW-0732">Signal</keyword>
<dbReference type="GeneTree" id="ENSGT01120000271963"/>
<evidence type="ECO:0000256" key="6">
    <source>
        <dbReference type="ARBA" id="ARBA00023170"/>
    </source>
</evidence>
<dbReference type="SUPFAM" id="SSF49265">
    <property type="entry name" value="Fibronectin type III"/>
    <property type="match status" value="3"/>
</dbReference>
<keyword evidence="2 9" id="KW-0812">Transmembrane</keyword>
<feature type="domain" description="Fibronectin type-III" evidence="11">
    <location>
        <begin position="123"/>
        <end position="225"/>
    </location>
</feature>
<dbReference type="PANTHER" id="PTHR23037">
    <property type="entry name" value="CYTOKINE RECEPTOR"/>
    <property type="match status" value="1"/>
</dbReference>
<reference evidence="12" key="1">
    <citation type="submission" date="2025-08" db="UniProtKB">
        <authorList>
            <consortium name="Ensembl"/>
        </authorList>
    </citation>
    <scope>IDENTIFICATION</scope>
</reference>
<keyword evidence="7" id="KW-0325">Glycoprotein</keyword>
<feature type="domain" description="Fibronectin type-III" evidence="11">
    <location>
        <begin position="521"/>
        <end position="623"/>
    </location>
</feature>
<dbReference type="AlphaFoldDB" id="A0A3Q3G651"/>
<evidence type="ECO:0000256" key="3">
    <source>
        <dbReference type="ARBA" id="ARBA00022729"/>
    </source>
</evidence>
<organism evidence="12 13">
    <name type="scientific">Labrus bergylta</name>
    <name type="common">ballan wrasse</name>
    <dbReference type="NCBI Taxonomy" id="56723"/>
    <lineage>
        <taxon>Eukaryota</taxon>
        <taxon>Metazoa</taxon>
        <taxon>Chordata</taxon>
        <taxon>Craniata</taxon>
        <taxon>Vertebrata</taxon>
        <taxon>Euteleostomi</taxon>
        <taxon>Actinopterygii</taxon>
        <taxon>Neopterygii</taxon>
        <taxon>Teleostei</taxon>
        <taxon>Neoteleostei</taxon>
        <taxon>Acanthomorphata</taxon>
        <taxon>Eupercaria</taxon>
        <taxon>Labriformes</taxon>
        <taxon>Labridae</taxon>
        <taxon>Labrus</taxon>
    </lineage>
</organism>
<evidence type="ECO:0000256" key="9">
    <source>
        <dbReference type="SAM" id="Phobius"/>
    </source>
</evidence>
<dbReference type="PANTHER" id="PTHR23037:SF27">
    <property type="entry name" value="INTERLEUKIN-7 RECEPTOR SUBUNIT ALPHA"/>
    <property type="match status" value="1"/>
</dbReference>
<sequence>MLCVCGVTVFLLLVGGEAQSGDSDSEPGLSCFSHIMMDSCSLTCRLEGRGGNSEDDEDEETDSIQKITMCYRDWGQKAERCIETLGDTVSSTKLNPLGDYNVTVYLKRGRRITTTVELKKIVKPRSPQVSNVTFDLDSYQAVFHIQTLHPREYLKVENQMFQLLIWSAGSSLTQNVSSSDTLKVNMQHLTLNTQYHVRVRAIPLGHLQGTWSEWSDSSPFFTPDEPGLSCFSHIMMDSCSLTCRLEGRGGNSEDDEDEETDSIQKITMCYRDWGQKAERCIEGLGDTVSSTQLNPLGDYNVTVYLKRGRRITTTVELKKIVKPRSPQVSSVTFDLDSYQAVFHIQTPYHQQYLKVENQMFQLLIWSAGSSLTQNVSSSDTLKVNMQHLTLNTQYHVRVRAIPLGHLQGTWSEWSDSSPFFTPDEPGLSCFSHIMMDSCSLTCRLEGRGGNSEDDEDEETDSIQKITMCYRDWGQKAERCIEGLGDTVSSTQLNPLGDYNVTVYLKRGRRITTTVELKKIVKPRSPQVSSVTFDLDSYQAVFHIQTPYHQQYLKVENQMFQLLIWSAGSSLTQNVSSSDTLKVNMQHLTLNTQYHVRVRAIPLGHLQGTWSEWSDSSPFFTPDVVLEQRVHKQTDVSTLRLTVCLVVLLLVTSCVVFFWKIKIFSYMWPSIPHPKHTLVQICRPNKGLLLNFKPEEFSALRVSPLAKSEEQPCEETDPLTPPAANSSSSTPPCSTQTSECSTTITSISTEELSGLLSRSSSDVEDGVQSSGPSSINFLQDEQRPHTPPQEHSEGGNEGEESGGSQQEEAYVTMSSFYQIK</sequence>
<evidence type="ECO:0000259" key="11">
    <source>
        <dbReference type="PROSITE" id="PS50853"/>
    </source>
</evidence>
<evidence type="ECO:0000256" key="2">
    <source>
        <dbReference type="ARBA" id="ARBA00022692"/>
    </source>
</evidence>
<feature type="region of interest" description="Disordered" evidence="8">
    <location>
        <begin position="703"/>
        <end position="819"/>
    </location>
</feature>
<feature type="signal peptide" evidence="10">
    <location>
        <begin position="1"/>
        <end position="18"/>
    </location>
</feature>
<comment type="subcellular location">
    <subcellularLocation>
        <location evidence="1">Membrane</location>
        <topology evidence="1">Single-pass type I membrane protein</topology>
    </subcellularLocation>
</comment>
<dbReference type="InterPro" id="IPR036116">
    <property type="entry name" value="FN3_sf"/>
</dbReference>
<proteinExistence type="predicted"/>
<feature type="compositionally biased region" description="Polar residues" evidence="8">
    <location>
        <begin position="766"/>
        <end position="778"/>
    </location>
</feature>